<dbReference type="InterPro" id="IPR019335">
    <property type="entry name" value="COG7"/>
</dbReference>
<gene>
    <name evidence="11" type="ORF">CAOG_009840</name>
</gene>
<evidence type="ECO:0000256" key="6">
    <source>
        <dbReference type="ARBA" id="ARBA00023034"/>
    </source>
</evidence>
<evidence type="ECO:0000256" key="10">
    <source>
        <dbReference type="SAM" id="MobiDB-lite"/>
    </source>
</evidence>
<feature type="compositionally biased region" description="Low complexity" evidence="10">
    <location>
        <begin position="109"/>
        <end position="138"/>
    </location>
</feature>
<keyword evidence="9" id="KW-0175">Coiled coil</keyword>
<feature type="compositionally biased region" description="Polar residues" evidence="10">
    <location>
        <begin position="152"/>
        <end position="178"/>
    </location>
</feature>
<feature type="region of interest" description="Disordered" evidence="10">
    <location>
        <begin position="550"/>
        <end position="576"/>
    </location>
</feature>
<keyword evidence="4" id="KW-0813">Transport</keyword>
<feature type="compositionally biased region" description="Polar residues" evidence="10">
    <location>
        <begin position="228"/>
        <end position="245"/>
    </location>
</feature>
<feature type="compositionally biased region" description="Gly residues" evidence="10">
    <location>
        <begin position="14"/>
        <end position="23"/>
    </location>
</feature>
<evidence type="ECO:0000256" key="9">
    <source>
        <dbReference type="SAM" id="Coils"/>
    </source>
</evidence>
<dbReference type="GO" id="GO:0007030">
    <property type="term" value="P:Golgi organization"/>
    <property type="evidence" value="ECO:0007669"/>
    <property type="project" value="TreeGrafter"/>
</dbReference>
<keyword evidence="7" id="KW-0472">Membrane</keyword>
<reference evidence="12" key="1">
    <citation type="submission" date="2011-02" db="EMBL/GenBank/DDBJ databases">
        <title>The Genome Sequence of Capsaspora owczarzaki ATCC 30864.</title>
        <authorList>
            <person name="Russ C."/>
            <person name="Cuomo C."/>
            <person name="Burger G."/>
            <person name="Gray M.W."/>
            <person name="Holland P.W.H."/>
            <person name="King N."/>
            <person name="Lang F.B.F."/>
            <person name="Roger A.J."/>
            <person name="Ruiz-Trillo I."/>
            <person name="Young S.K."/>
            <person name="Zeng Q."/>
            <person name="Gargeya S."/>
            <person name="Alvarado L."/>
            <person name="Berlin A."/>
            <person name="Chapman S.B."/>
            <person name="Chen Z."/>
            <person name="Freedman E."/>
            <person name="Gellesch M."/>
            <person name="Goldberg J."/>
            <person name="Griggs A."/>
            <person name="Gujja S."/>
            <person name="Heilman E."/>
            <person name="Heiman D."/>
            <person name="Howarth C."/>
            <person name="Mehta T."/>
            <person name="Neiman D."/>
            <person name="Pearson M."/>
            <person name="Roberts A."/>
            <person name="Saif S."/>
            <person name="Shea T."/>
            <person name="Shenoy N."/>
            <person name="Sisk P."/>
            <person name="Stolte C."/>
            <person name="Sykes S."/>
            <person name="White J."/>
            <person name="Yandava C."/>
            <person name="Haas B."/>
            <person name="Nusbaum C."/>
            <person name="Birren B."/>
        </authorList>
    </citation>
    <scope>NUCLEOTIDE SEQUENCE</scope>
    <source>
        <strain evidence="12">ATCC 30864</strain>
    </source>
</reference>
<evidence type="ECO:0000256" key="2">
    <source>
        <dbReference type="ARBA" id="ARBA00005831"/>
    </source>
</evidence>
<feature type="region of interest" description="Disordered" evidence="10">
    <location>
        <begin position="109"/>
        <end position="205"/>
    </location>
</feature>
<comment type="subcellular location">
    <subcellularLocation>
        <location evidence="1">Golgi apparatus membrane</location>
        <topology evidence="1">Peripheral membrane protein</topology>
    </subcellularLocation>
</comment>
<proteinExistence type="inferred from homology"/>
<accession>A0A0D2UHY7</accession>
<dbReference type="PhylomeDB" id="A0A0D2UHY7"/>
<evidence type="ECO:0000256" key="4">
    <source>
        <dbReference type="ARBA" id="ARBA00022448"/>
    </source>
</evidence>
<keyword evidence="6" id="KW-0333">Golgi apparatus</keyword>
<dbReference type="GO" id="GO:0000139">
    <property type="term" value="C:Golgi membrane"/>
    <property type="evidence" value="ECO:0007669"/>
    <property type="project" value="UniProtKB-SubCell"/>
</dbReference>
<evidence type="ECO:0000256" key="5">
    <source>
        <dbReference type="ARBA" id="ARBA00022927"/>
    </source>
</evidence>
<evidence type="ECO:0000256" key="1">
    <source>
        <dbReference type="ARBA" id="ARBA00004395"/>
    </source>
</evidence>
<evidence type="ECO:0000256" key="8">
    <source>
        <dbReference type="ARBA" id="ARBA00031345"/>
    </source>
</evidence>
<feature type="region of interest" description="Disordered" evidence="10">
    <location>
        <begin position="218"/>
        <end position="254"/>
    </location>
</feature>
<organism evidence="11 12">
    <name type="scientific">Capsaspora owczarzaki (strain ATCC 30864)</name>
    <dbReference type="NCBI Taxonomy" id="595528"/>
    <lineage>
        <taxon>Eukaryota</taxon>
        <taxon>Filasterea</taxon>
        <taxon>Capsaspora</taxon>
    </lineage>
</organism>
<dbReference type="STRING" id="595528.A0A0D2UHY7"/>
<feature type="compositionally biased region" description="Low complexity" evidence="10">
    <location>
        <begin position="44"/>
        <end position="92"/>
    </location>
</feature>
<dbReference type="Proteomes" id="UP000008743">
    <property type="component" value="Unassembled WGS sequence"/>
</dbReference>
<dbReference type="OrthoDB" id="245173at2759"/>
<dbReference type="PANTHER" id="PTHR21443:SF0">
    <property type="entry name" value="CONSERVED OLIGOMERIC GOLGI COMPLEX SUBUNIT 7"/>
    <property type="match status" value="1"/>
</dbReference>
<evidence type="ECO:0000256" key="3">
    <source>
        <dbReference type="ARBA" id="ARBA00020984"/>
    </source>
</evidence>
<feature type="region of interest" description="Disordered" evidence="10">
    <location>
        <begin position="1"/>
        <end position="92"/>
    </location>
</feature>
<feature type="compositionally biased region" description="Low complexity" evidence="10">
    <location>
        <begin position="550"/>
        <end position="571"/>
    </location>
</feature>
<protein>
    <recommendedName>
        <fullName evidence="3">Conserved oligomeric Golgi complex subunit 7</fullName>
    </recommendedName>
    <alternativeName>
        <fullName evidence="8">Component of oligomeric Golgi complex 7</fullName>
    </alternativeName>
</protein>
<dbReference type="EMBL" id="KE346367">
    <property type="protein sequence ID" value="KJE94721.1"/>
    <property type="molecule type" value="Genomic_DNA"/>
</dbReference>
<name>A0A0D2UHY7_CAPO3</name>
<feature type="coiled-coil region" evidence="9">
    <location>
        <begin position="324"/>
        <end position="351"/>
    </location>
</feature>
<dbReference type="InParanoid" id="A0A0D2UHY7"/>
<dbReference type="Pfam" id="PF10191">
    <property type="entry name" value="COG7"/>
    <property type="match status" value="2"/>
</dbReference>
<dbReference type="GO" id="GO:0017119">
    <property type="term" value="C:Golgi transport complex"/>
    <property type="evidence" value="ECO:0007669"/>
    <property type="project" value="InterPro"/>
</dbReference>
<evidence type="ECO:0000256" key="7">
    <source>
        <dbReference type="ARBA" id="ARBA00023136"/>
    </source>
</evidence>
<dbReference type="eggNOG" id="ENOG502R60M">
    <property type="taxonomic scope" value="Eukaryota"/>
</dbReference>
<dbReference type="GO" id="GO:0006886">
    <property type="term" value="P:intracellular protein transport"/>
    <property type="evidence" value="ECO:0007669"/>
    <property type="project" value="InterPro"/>
</dbReference>
<dbReference type="PANTHER" id="PTHR21443">
    <property type="entry name" value="CONSERVED OLIGOMERIC GOLGI COMPLEX COMPONENT 7"/>
    <property type="match status" value="1"/>
</dbReference>
<sequence length="1209" mass="130511">MTGRAQSAPFSGFSGFGGFGGFGDDAPDASSAHNSHSNIDSGRQRPQQQRASNQQQQQQQQPLRRPAQQQSMHQSMQQQPMQQQRAAGAAGAAVPGGFLAAFLPAGAITEAQQQQSPDHLQQQNQKNHQQQSHQASQHTADTQDEGRESKASESQQILSNLAQESSPSLLAESRTTLQDHLADGKQGMATMGAGATSVAAEPSSDQVTLVNLDIAATRSSSNSSNGSHPTSAEASPSVHEQSSSGRKPISPLGTDSDMIALQVGLSDPDFLQRKSELEKASELKRILLQQAVRERETKARQESQVLTVVKEELNKLDNLLANDVSILREKIEGAERELTSAKRRYAAAEQEFVQAKLGLQKSLDAKELLTGHLYVIMQQNEDRKAKKLKELMEKLGITDAEIQQQQQQQQANQTASALVVKLQLLMQDVSASLEDAGQRVIQAMPRTLRDIDTIRVEAIALRERMGTVASDLQAVESGTYASMKVLLEVDAVRDRMEAATVSLRQAGTWATLAAEVDTMLTSGDVAAVRQHLHEMRLCLSSMGADKSWQTASGATAGSSAATPSKPAAAAAEKQDAAQKAELDGKRALMRSCEDRFEARIAPRLFQALNSHDEAETKLYLDCFEQMGRVAQFESYYARCHAASVHRFWKPAATAPGQGGAQAGAATPMTEWYPLFLDELYSVIKTELGWCVQVFPLDRAIAFVTALVVASLSGLTYPSLTAALPQAQQLASGSALPAQSPVIDLLILLRAAHTTATDLAAAFNSAISTGLHTLHSNPDQLREISRLLLTPFDKLRDEAIALERQYLLACLNSIVKFDPPTLATCHDHIRHLGDAIPRVFVLAEQAVTRCVELTSGSGVPELGRAITTLVGALVSKITTAVSQYRALGRLDTPQQQALDKDDEWGMFQAAIKVLQVCGDIIERLNGLDDGLVFAALDHIPALLEAAAAMRGGSKDGQSASSSSSRELSSWMATLVQNVRNQKERSTQAENSNSSVAALLVHPQVIGDALAEALSLTNRTHALAVDCIFAFIDRRLVNLRNVRFSSTAPSGVLVTDAAPSFSLSPLDYITQIGEHFLALPVQLEPLVNPDNKPLLVALAHGALPDAYSKSLLQHRQLHPSPSGEDAPALPFAEQWLTAVALVAMDALARRYSELPRLSPNDVRQIATDIDYLSNVLSALDVTLTPTLAYVRQLFGAPAEKYVFELILSLSA</sequence>
<keyword evidence="5" id="KW-0653">Protein transport</keyword>
<evidence type="ECO:0000313" key="11">
    <source>
        <dbReference type="EMBL" id="KJE94721.1"/>
    </source>
</evidence>
<dbReference type="AlphaFoldDB" id="A0A0D2UHY7"/>
<keyword evidence="12" id="KW-1185">Reference proteome</keyword>
<evidence type="ECO:0000313" key="12">
    <source>
        <dbReference type="Proteomes" id="UP000008743"/>
    </source>
</evidence>
<comment type="similarity">
    <text evidence="2">Belongs to the COG7 family.</text>
</comment>
<dbReference type="GO" id="GO:0006890">
    <property type="term" value="P:retrograde vesicle-mediated transport, Golgi to endoplasmic reticulum"/>
    <property type="evidence" value="ECO:0007669"/>
    <property type="project" value="TreeGrafter"/>
</dbReference>